<dbReference type="EMBL" id="LN606600">
    <property type="protein sequence ID" value="CEF40353.1"/>
    <property type="molecule type" value="Genomic_DNA"/>
</dbReference>
<dbReference type="PATRIC" id="fig|446692.3.peg.948"/>
<dbReference type="KEGG" id="asz:ASN_954"/>
<evidence type="ECO:0000313" key="1">
    <source>
        <dbReference type="EMBL" id="CEF40353.1"/>
    </source>
</evidence>
<organism evidence="1 2">
    <name type="scientific">Acetobacter senegalensis</name>
    <dbReference type="NCBI Taxonomy" id="446692"/>
    <lineage>
        <taxon>Bacteria</taxon>
        <taxon>Pseudomonadati</taxon>
        <taxon>Pseudomonadota</taxon>
        <taxon>Alphaproteobacteria</taxon>
        <taxon>Acetobacterales</taxon>
        <taxon>Acetobacteraceae</taxon>
        <taxon>Acetobacter</taxon>
    </lineage>
</organism>
<protein>
    <submittedName>
        <fullName evidence="1">Uncharacterized protein</fullName>
    </submittedName>
</protein>
<evidence type="ECO:0000313" key="2">
    <source>
        <dbReference type="Proteomes" id="UP000056109"/>
    </source>
</evidence>
<dbReference type="AlphaFoldDB" id="A0A0U5EWB0"/>
<keyword evidence="2" id="KW-1185">Reference proteome</keyword>
<name>A0A0U5EWB0_9PROT</name>
<sequence length="32" mass="3449">MTAGQGLNPACLWERQAGSGLQILWLIHSVVV</sequence>
<reference evidence="2" key="1">
    <citation type="submission" date="2014-09" db="EMBL/GenBank/DDBJ databases">
        <authorList>
            <person name="Illeghems K.G."/>
        </authorList>
    </citation>
    <scope>NUCLEOTIDE SEQUENCE [LARGE SCALE GENOMIC DNA]</scope>
    <source>
        <strain evidence="2">108B</strain>
    </source>
</reference>
<proteinExistence type="predicted"/>
<gene>
    <name evidence="1" type="ORF">ASN_954</name>
</gene>
<dbReference type="Proteomes" id="UP000056109">
    <property type="component" value="Chromosome I"/>
</dbReference>
<accession>A0A0U5EWB0</accession>